<dbReference type="RefSeq" id="WP_066463334.1">
    <property type="nucleotide sequence ID" value="NZ_MATO01000028.1"/>
</dbReference>
<evidence type="ECO:0000256" key="2">
    <source>
        <dbReference type="ARBA" id="ARBA00022741"/>
    </source>
</evidence>
<proteinExistence type="predicted"/>
<evidence type="ECO:0000259" key="6">
    <source>
        <dbReference type="SMART" id="SM00983"/>
    </source>
</evidence>
<dbReference type="SMART" id="SM00983">
    <property type="entry name" value="TPK_B1_binding"/>
    <property type="match status" value="1"/>
</dbReference>
<dbReference type="InterPro" id="IPR036759">
    <property type="entry name" value="TPK_catalytic_sf"/>
</dbReference>
<dbReference type="GO" id="GO:0030975">
    <property type="term" value="F:thiamine binding"/>
    <property type="evidence" value="ECO:0007669"/>
    <property type="project" value="InterPro"/>
</dbReference>
<keyword evidence="8" id="KW-1185">Reference proteome</keyword>
<dbReference type="InterPro" id="IPR036371">
    <property type="entry name" value="TPK_B1-bd_sf"/>
</dbReference>
<dbReference type="GO" id="GO:0006772">
    <property type="term" value="P:thiamine metabolic process"/>
    <property type="evidence" value="ECO:0007669"/>
    <property type="project" value="UniProtKB-UniRule"/>
</dbReference>
<dbReference type="Pfam" id="PF04263">
    <property type="entry name" value="TPK_catalytic"/>
    <property type="match status" value="1"/>
</dbReference>
<dbReference type="GO" id="GO:0005524">
    <property type="term" value="F:ATP binding"/>
    <property type="evidence" value="ECO:0007669"/>
    <property type="project" value="UniProtKB-KW"/>
</dbReference>
<dbReference type="GO" id="GO:0016301">
    <property type="term" value="F:kinase activity"/>
    <property type="evidence" value="ECO:0007669"/>
    <property type="project" value="UniProtKB-KW"/>
</dbReference>
<dbReference type="Pfam" id="PF04265">
    <property type="entry name" value="TPK_B1_binding"/>
    <property type="match status" value="1"/>
</dbReference>
<dbReference type="CDD" id="cd07995">
    <property type="entry name" value="TPK"/>
    <property type="match status" value="1"/>
</dbReference>
<dbReference type="OrthoDB" id="9804377at2"/>
<dbReference type="InterPro" id="IPR006282">
    <property type="entry name" value="Thi_PPkinase"/>
</dbReference>
<dbReference type="SUPFAM" id="SSF63862">
    <property type="entry name" value="Thiamin pyrophosphokinase, substrate-binding domain"/>
    <property type="match status" value="1"/>
</dbReference>
<keyword evidence="2" id="KW-0547">Nucleotide-binding</keyword>
<protein>
    <recommendedName>
        <fullName evidence="5">Thiamine diphosphokinase</fullName>
        <ecNumber evidence="5">2.7.6.2</ecNumber>
    </recommendedName>
</protein>
<dbReference type="InterPro" id="IPR007373">
    <property type="entry name" value="Thiamin_PyroPKinase_B1-bd"/>
</dbReference>
<dbReference type="SUPFAM" id="SSF63999">
    <property type="entry name" value="Thiamin pyrophosphokinase, catalytic domain"/>
    <property type="match status" value="1"/>
</dbReference>
<evidence type="ECO:0000256" key="1">
    <source>
        <dbReference type="ARBA" id="ARBA00022679"/>
    </source>
</evidence>
<reference evidence="7 8" key="1">
    <citation type="submission" date="2016-07" db="EMBL/GenBank/DDBJ databases">
        <title>Caryophanon latum genome sequencing.</title>
        <authorList>
            <person name="Verma A."/>
            <person name="Pal Y."/>
            <person name="Krishnamurthi S."/>
        </authorList>
    </citation>
    <scope>NUCLEOTIDE SEQUENCE [LARGE SCALE GENOMIC DNA]</scope>
    <source>
        <strain evidence="7 8">DSM 14151</strain>
    </source>
</reference>
<gene>
    <name evidence="7" type="ORF">A6K76_08925</name>
</gene>
<dbReference type="Gene3D" id="3.40.50.10240">
    <property type="entry name" value="Thiamin pyrophosphokinase, catalytic domain"/>
    <property type="match status" value="1"/>
</dbReference>
<evidence type="ECO:0000313" key="8">
    <source>
        <dbReference type="Proteomes" id="UP000093482"/>
    </source>
</evidence>
<dbReference type="EMBL" id="MATO01000028">
    <property type="protein sequence ID" value="OCS91460.1"/>
    <property type="molecule type" value="Genomic_DNA"/>
</dbReference>
<sequence length="216" mass="24324">MIAFICAGGPSTELYDLTALASRADIVYIGADRGAFYLLQAGLKPTAIVGDFDSLNEAEWQYVKERCDTIHRYAAEKDETDTDLALLYALEQDVDEVWITGITGGRLDHSEAAMRSVARMQLQHPYIAFRIVNTQNELRFFTPGEHILARDEQFPYISFFSYDGDVCDVTLRGVKYETTNETMARMSSRFTSNEIVDEHATISFTSGICLSVRSRD</sequence>
<evidence type="ECO:0000313" key="7">
    <source>
        <dbReference type="EMBL" id="OCS91460.1"/>
    </source>
</evidence>
<evidence type="ECO:0000256" key="5">
    <source>
        <dbReference type="NCBIfam" id="TIGR01378"/>
    </source>
</evidence>
<dbReference type="GO" id="GO:0009229">
    <property type="term" value="P:thiamine diphosphate biosynthetic process"/>
    <property type="evidence" value="ECO:0007669"/>
    <property type="project" value="InterPro"/>
</dbReference>
<name>A0A1C0YWD0_9BACL</name>
<dbReference type="PANTHER" id="PTHR41299:SF1">
    <property type="entry name" value="THIAMINE PYROPHOSPHOKINASE"/>
    <property type="match status" value="1"/>
</dbReference>
<feature type="domain" description="Thiamin pyrophosphokinase thiamin-binding" evidence="6">
    <location>
        <begin position="144"/>
        <end position="210"/>
    </location>
</feature>
<dbReference type="NCBIfam" id="TIGR01378">
    <property type="entry name" value="thi_PPkinase"/>
    <property type="match status" value="1"/>
</dbReference>
<accession>A0A1C0YWD0</accession>
<dbReference type="EC" id="2.7.6.2" evidence="5"/>
<keyword evidence="1" id="KW-0808">Transferase</keyword>
<keyword evidence="3 7" id="KW-0418">Kinase</keyword>
<organism evidence="7 8">
    <name type="scientific">Caryophanon latum</name>
    <dbReference type="NCBI Taxonomy" id="33977"/>
    <lineage>
        <taxon>Bacteria</taxon>
        <taxon>Bacillati</taxon>
        <taxon>Bacillota</taxon>
        <taxon>Bacilli</taxon>
        <taxon>Bacillales</taxon>
        <taxon>Caryophanaceae</taxon>
        <taxon>Caryophanon</taxon>
    </lineage>
</organism>
<evidence type="ECO:0000256" key="4">
    <source>
        <dbReference type="ARBA" id="ARBA00022840"/>
    </source>
</evidence>
<dbReference type="PANTHER" id="PTHR41299">
    <property type="entry name" value="THIAMINE PYROPHOSPHOKINASE"/>
    <property type="match status" value="1"/>
</dbReference>
<dbReference type="InterPro" id="IPR007371">
    <property type="entry name" value="TPK_catalytic"/>
</dbReference>
<comment type="caution">
    <text evidence="7">The sequence shown here is derived from an EMBL/GenBank/DDBJ whole genome shotgun (WGS) entry which is preliminary data.</text>
</comment>
<dbReference type="InterPro" id="IPR053149">
    <property type="entry name" value="TPK"/>
</dbReference>
<dbReference type="GO" id="GO:0004788">
    <property type="term" value="F:thiamine diphosphokinase activity"/>
    <property type="evidence" value="ECO:0007669"/>
    <property type="project" value="UniProtKB-UniRule"/>
</dbReference>
<dbReference type="Proteomes" id="UP000093482">
    <property type="component" value="Unassembled WGS sequence"/>
</dbReference>
<dbReference type="AlphaFoldDB" id="A0A1C0YWD0"/>
<keyword evidence="4" id="KW-0067">ATP-binding</keyword>
<evidence type="ECO:0000256" key="3">
    <source>
        <dbReference type="ARBA" id="ARBA00022777"/>
    </source>
</evidence>